<evidence type="ECO:0000313" key="3">
    <source>
        <dbReference type="EMBL" id="QPH41653.1"/>
    </source>
</evidence>
<dbReference type="RefSeq" id="WP_196101090.1">
    <property type="nucleotide sequence ID" value="NZ_CP064939.1"/>
</dbReference>
<sequence length="282" mass="30900">MKKQFLLLAALLLSAGVFAQTGARPNVDIITKANGEELKGKVIKVTDNDVSFVYSGETAEYVLKKSDLQKITYSSGRSEILSQAGLPARERQKESLTMAASPADHHNKIAVLPFTFLMDNQPGAEALGYKAQEDTYSFLAQHTAGYTILDPRTTNALLGKAGVTKDKMMNYTMKEICDILGVEYVIDGSVSQSKGYQTSTTTASSNTKVKRDGDKPIKGASTSESSYSNAAQRYDVAVSLHIYMDNNASIYNQNHKAFLSSVDASYNSPLEYLLKRCPLYRK</sequence>
<dbReference type="AlphaFoldDB" id="A0A7S9L397"/>
<reference evidence="3 4" key="1">
    <citation type="submission" date="2020-11" db="EMBL/GenBank/DDBJ databases">
        <title>Pedobacter endophytica, an endophytic bacteria isolated form Carex pumila.</title>
        <authorList>
            <person name="Peng Y."/>
            <person name="Jiang L."/>
            <person name="Lee J."/>
        </authorList>
    </citation>
    <scope>NUCLEOTIDE SEQUENCE [LARGE SCALE GENOMIC DNA]</scope>
    <source>
        <strain evidence="3 4">JBR3-12</strain>
    </source>
</reference>
<proteinExistence type="predicted"/>
<gene>
    <name evidence="3" type="ORF">IZT61_10545</name>
</gene>
<feature type="signal peptide" evidence="2">
    <location>
        <begin position="1"/>
        <end position="19"/>
    </location>
</feature>
<protein>
    <submittedName>
        <fullName evidence="3">Uncharacterized protein</fullName>
    </submittedName>
</protein>
<name>A0A7S9L397_9SPHI</name>
<keyword evidence="4" id="KW-1185">Reference proteome</keyword>
<evidence type="ECO:0000256" key="1">
    <source>
        <dbReference type="SAM" id="MobiDB-lite"/>
    </source>
</evidence>
<keyword evidence="2" id="KW-0732">Signal</keyword>
<feature type="region of interest" description="Disordered" evidence="1">
    <location>
        <begin position="194"/>
        <end position="224"/>
    </location>
</feature>
<organism evidence="3 4">
    <name type="scientific">Pedobacter endophyticus</name>
    <dbReference type="NCBI Taxonomy" id="2789740"/>
    <lineage>
        <taxon>Bacteria</taxon>
        <taxon>Pseudomonadati</taxon>
        <taxon>Bacteroidota</taxon>
        <taxon>Sphingobacteriia</taxon>
        <taxon>Sphingobacteriales</taxon>
        <taxon>Sphingobacteriaceae</taxon>
        <taxon>Pedobacter</taxon>
    </lineage>
</organism>
<accession>A0A7S9L397</accession>
<dbReference type="KEGG" id="pex:IZT61_10545"/>
<dbReference type="Gene3D" id="3.40.50.10610">
    <property type="entry name" value="ABC-type transport auxiliary lipoprotein component"/>
    <property type="match status" value="1"/>
</dbReference>
<feature type="chain" id="PRO_5032739790" evidence="2">
    <location>
        <begin position="20"/>
        <end position="282"/>
    </location>
</feature>
<evidence type="ECO:0000313" key="4">
    <source>
        <dbReference type="Proteomes" id="UP000594759"/>
    </source>
</evidence>
<dbReference type="EMBL" id="CP064939">
    <property type="protein sequence ID" value="QPH41653.1"/>
    <property type="molecule type" value="Genomic_DNA"/>
</dbReference>
<evidence type="ECO:0000256" key="2">
    <source>
        <dbReference type="SAM" id="SignalP"/>
    </source>
</evidence>
<dbReference type="Proteomes" id="UP000594759">
    <property type="component" value="Chromosome"/>
</dbReference>
<feature type="compositionally biased region" description="Polar residues" evidence="1">
    <location>
        <begin position="194"/>
        <end position="207"/>
    </location>
</feature>